<dbReference type="PROSITE" id="PS52041">
    <property type="entry name" value="TOPO_IIB"/>
    <property type="match status" value="1"/>
</dbReference>
<dbReference type="GO" id="GO:0006259">
    <property type="term" value="P:DNA metabolic process"/>
    <property type="evidence" value="ECO:0007669"/>
    <property type="project" value="InterPro"/>
</dbReference>
<keyword evidence="7" id="KW-0413">Isomerase</keyword>
<dbReference type="Pfam" id="PF21180">
    <property type="entry name" value="TOP6A-Spo11_Toprim"/>
    <property type="match status" value="1"/>
</dbReference>
<name>A0A9P6X5C5_RHIOR</name>
<keyword evidence="13" id="KW-1185">Reference proteome</keyword>
<dbReference type="PANTHER" id="PTHR13116">
    <property type="entry name" value="ER MEMBRANE PROTEIN COMPLEX SUBUNIT 3"/>
    <property type="match status" value="1"/>
</dbReference>
<evidence type="ECO:0000256" key="3">
    <source>
        <dbReference type="ARBA" id="ARBA00020822"/>
    </source>
</evidence>
<dbReference type="SUPFAM" id="SSF56726">
    <property type="entry name" value="DNA topoisomerase IV, alpha subunit"/>
    <property type="match status" value="1"/>
</dbReference>
<evidence type="ECO:0000313" key="12">
    <source>
        <dbReference type="EMBL" id="KAG1305650.1"/>
    </source>
</evidence>
<dbReference type="CDD" id="cd00223">
    <property type="entry name" value="TOPRIM_TopoIIB_SPO"/>
    <property type="match status" value="1"/>
</dbReference>
<evidence type="ECO:0000313" key="13">
    <source>
        <dbReference type="Proteomes" id="UP000716291"/>
    </source>
</evidence>
<comment type="caution">
    <text evidence="12">The sequence shown here is derived from an EMBL/GenBank/DDBJ whole genome shotgun (WGS) entry which is preliminary data.</text>
</comment>
<dbReference type="Gene3D" id="3.40.1360.10">
    <property type="match status" value="1"/>
</dbReference>
<dbReference type="GO" id="GO:0003918">
    <property type="term" value="F:DNA topoisomerase type II (double strand cut, ATP-hydrolyzing) activity"/>
    <property type="evidence" value="ECO:0007669"/>
    <property type="project" value="UniProtKB-UniRule"/>
</dbReference>
<dbReference type="GO" id="GO:0034975">
    <property type="term" value="P:protein folding in endoplasmic reticulum"/>
    <property type="evidence" value="ECO:0007669"/>
    <property type="project" value="TreeGrafter"/>
</dbReference>
<feature type="transmembrane region" description="Helical" evidence="9">
    <location>
        <begin position="377"/>
        <end position="396"/>
    </location>
</feature>
<evidence type="ECO:0000259" key="10">
    <source>
        <dbReference type="Pfam" id="PF04406"/>
    </source>
</evidence>
<evidence type="ECO:0000256" key="9">
    <source>
        <dbReference type="SAM" id="Phobius"/>
    </source>
</evidence>
<evidence type="ECO:0000256" key="1">
    <source>
        <dbReference type="ARBA" id="ARBA00004141"/>
    </source>
</evidence>
<evidence type="ECO:0000256" key="6">
    <source>
        <dbReference type="ARBA" id="ARBA00023136"/>
    </source>
</evidence>
<feature type="region of interest" description="Disordered" evidence="8">
    <location>
        <begin position="629"/>
        <end position="654"/>
    </location>
</feature>
<dbReference type="EMBL" id="JAANQT010001315">
    <property type="protein sequence ID" value="KAG1305650.1"/>
    <property type="molecule type" value="Genomic_DNA"/>
</dbReference>
<gene>
    <name evidence="12" type="ORF">G6F64_008210</name>
</gene>
<comment type="catalytic activity">
    <reaction evidence="7">
        <text>ATP-dependent breakage, passage and rejoining of double-stranded DNA.</text>
        <dbReference type="EC" id="5.6.2.2"/>
    </reaction>
</comment>
<dbReference type="Proteomes" id="UP000716291">
    <property type="component" value="Unassembled WGS sequence"/>
</dbReference>
<dbReference type="InterPro" id="IPR002809">
    <property type="entry name" value="EMC3/TMCO1"/>
</dbReference>
<dbReference type="Pfam" id="PF01956">
    <property type="entry name" value="EMC3_TMCO1"/>
    <property type="match status" value="1"/>
</dbReference>
<feature type="domain" description="Spo11/DNA topoisomerase VI subunit A N-terminal" evidence="10">
    <location>
        <begin position="110"/>
        <end position="151"/>
    </location>
</feature>
<accession>A0A9P6X5C5</accession>
<evidence type="ECO:0000256" key="8">
    <source>
        <dbReference type="SAM" id="MobiDB-lite"/>
    </source>
</evidence>
<feature type="active site" description="O-(5'-phospho-DNA)-tyrosine intermediate" evidence="7">
    <location>
        <position position="138"/>
    </location>
</feature>
<dbReference type="GO" id="GO:0003677">
    <property type="term" value="F:DNA binding"/>
    <property type="evidence" value="ECO:0007669"/>
    <property type="project" value="UniProtKB-UniRule"/>
</dbReference>
<dbReference type="GO" id="GO:0005694">
    <property type="term" value="C:chromosome"/>
    <property type="evidence" value="ECO:0007669"/>
    <property type="project" value="InterPro"/>
</dbReference>
<feature type="region of interest" description="Disordered" evidence="8">
    <location>
        <begin position="61"/>
        <end position="99"/>
    </location>
</feature>
<dbReference type="InterPro" id="IPR008568">
    <property type="entry name" value="EMC3"/>
</dbReference>
<proteinExistence type="inferred from homology"/>
<dbReference type="Gene3D" id="1.10.10.10">
    <property type="entry name" value="Winged helix-like DNA-binding domain superfamily/Winged helix DNA-binding domain"/>
    <property type="match status" value="1"/>
</dbReference>
<keyword evidence="4 9" id="KW-0812">Transmembrane</keyword>
<dbReference type="GO" id="GO:0072546">
    <property type="term" value="C:EMC complex"/>
    <property type="evidence" value="ECO:0007669"/>
    <property type="project" value="TreeGrafter"/>
</dbReference>
<dbReference type="PANTHER" id="PTHR13116:SF5">
    <property type="entry name" value="ER MEMBRANE PROTEIN COMPLEX SUBUNIT 3"/>
    <property type="match status" value="1"/>
</dbReference>
<comment type="similarity">
    <text evidence="2">Belongs to the EMC3 family.</text>
</comment>
<dbReference type="InterPro" id="IPR036078">
    <property type="entry name" value="Spo11/TopoVI_A_sf"/>
</dbReference>
<feature type="transmembrane region" description="Helical" evidence="9">
    <location>
        <begin position="493"/>
        <end position="513"/>
    </location>
</feature>
<comment type="similarity">
    <text evidence="7">Belongs to the TOP6A family.</text>
</comment>
<keyword evidence="5 9" id="KW-1133">Transmembrane helix</keyword>
<evidence type="ECO:0000259" key="11">
    <source>
        <dbReference type="Pfam" id="PF21180"/>
    </source>
</evidence>
<keyword evidence="7" id="KW-0799">Topoisomerase</keyword>
<dbReference type="AlphaFoldDB" id="A0A9P6X5C5"/>
<organism evidence="12 13">
    <name type="scientific">Rhizopus oryzae</name>
    <name type="common">Mucormycosis agent</name>
    <name type="synonym">Rhizopus arrhizus var. delemar</name>
    <dbReference type="NCBI Taxonomy" id="64495"/>
    <lineage>
        <taxon>Eukaryota</taxon>
        <taxon>Fungi</taxon>
        <taxon>Fungi incertae sedis</taxon>
        <taxon>Mucoromycota</taxon>
        <taxon>Mucoromycotina</taxon>
        <taxon>Mucoromycetes</taxon>
        <taxon>Mucorales</taxon>
        <taxon>Mucorineae</taxon>
        <taxon>Rhizopodaceae</taxon>
        <taxon>Rhizopus</taxon>
    </lineage>
</organism>
<sequence length="654" mass="74445">MSTLDWLNDDSQDYNRIPKRLFSVINTPNANSTVNKPRETIMHEIEQTILDVVQSLSMGEPIQVPASTRKSRSKRKKMDSSSSQQQNKENDVASYQTRKLKLSSERSTRALARYLSVLRMIYEALAYKIVVTKRDMFYRDVELFHTQSVVNISAASKGLVFGPIVIKLKNNKMLDCMTRINKLDCHDVQGLLIPPASQIAEIQCKARCLIIIEKEGKGYPDLATRQFVKRFSKEYSHLPILALMDNDPHGLDIYATYKWGARAFAFDVFNLAVENIRLIGLTCQDRIDFNISSHHFIPLTKRDKSKCLSMVKTHDIDEIPGSSQMRDRGWADSDSQVSTHAHQTYVNEIFELLRTNYKCELQSLYTFGPYGLTIRDWVLIPVMVVMVLVGVLRHHITMLITGAPKTPQPKSIRESKALLRAMRLRTFGNMIPQHAFEVRKAYLADAFEKGDYLKNPQANKENTTPPNPMTDPEMMEGMMDGLKKQMMNMVPQMIIMGWINFFFQGFVVIKLPFPLTPRFKSMLQSGVDTRDMDVTWVSSLSWYFLNLFGLGSVFSLILGDNNAAGVDMTAMSAMPGMMPGMGQPGQPQDFKKLFMAEKENVMITPHAWDLDDIEERLLKKYGKKVATSKKETVSTATTPSAKSIIAQKKLNKRR</sequence>
<reference evidence="12" key="1">
    <citation type="journal article" date="2020" name="Microb. Genom.">
        <title>Genetic diversity of clinical and environmental Mucorales isolates obtained from an investigation of mucormycosis cases among solid organ transplant recipients.</title>
        <authorList>
            <person name="Nguyen M.H."/>
            <person name="Kaul D."/>
            <person name="Muto C."/>
            <person name="Cheng S.J."/>
            <person name="Richter R.A."/>
            <person name="Bruno V.M."/>
            <person name="Liu G."/>
            <person name="Beyhan S."/>
            <person name="Sundermann A.J."/>
            <person name="Mounaud S."/>
            <person name="Pasculle A.W."/>
            <person name="Nierman W.C."/>
            <person name="Driscoll E."/>
            <person name="Cumbie R."/>
            <person name="Clancy C.J."/>
            <person name="Dupont C.L."/>
        </authorList>
    </citation>
    <scope>NUCLEOTIDE SEQUENCE</scope>
    <source>
        <strain evidence="12">GL11</strain>
    </source>
</reference>
<feature type="transmembrane region" description="Helical" evidence="9">
    <location>
        <begin position="540"/>
        <end position="558"/>
    </location>
</feature>
<comment type="subcellular location">
    <subcellularLocation>
        <location evidence="1">Membrane</location>
        <topology evidence="1">Multi-pass membrane protein</topology>
    </subcellularLocation>
</comment>
<evidence type="ECO:0000256" key="4">
    <source>
        <dbReference type="ARBA" id="ARBA00022692"/>
    </source>
</evidence>
<dbReference type="InterPro" id="IPR013049">
    <property type="entry name" value="Spo11/TopoVI_A_N"/>
</dbReference>
<keyword evidence="6 9" id="KW-0472">Membrane</keyword>
<dbReference type="GO" id="GO:0005524">
    <property type="term" value="F:ATP binding"/>
    <property type="evidence" value="ECO:0007669"/>
    <property type="project" value="InterPro"/>
</dbReference>
<evidence type="ECO:0000256" key="5">
    <source>
        <dbReference type="ARBA" id="ARBA00022989"/>
    </source>
</evidence>
<dbReference type="Pfam" id="PF04406">
    <property type="entry name" value="TP6A_N"/>
    <property type="match status" value="1"/>
</dbReference>
<evidence type="ECO:0000256" key="2">
    <source>
        <dbReference type="ARBA" id="ARBA00005376"/>
    </source>
</evidence>
<keyword evidence="7" id="KW-0238">DNA-binding</keyword>
<dbReference type="InterPro" id="IPR036388">
    <property type="entry name" value="WH-like_DNA-bd_sf"/>
</dbReference>
<dbReference type="SMART" id="SM01415">
    <property type="entry name" value="DUF106"/>
    <property type="match status" value="1"/>
</dbReference>
<dbReference type="InterPro" id="IPR034136">
    <property type="entry name" value="TOPRIM_Topo6A/Spo11"/>
</dbReference>
<evidence type="ECO:0000256" key="7">
    <source>
        <dbReference type="PROSITE-ProRule" id="PRU01385"/>
    </source>
</evidence>
<feature type="domain" description="Topoisomerase 6 subunit A/Spo11 TOPRIM" evidence="11">
    <location>
        <begin position="204"/>
        <end position="368"/>
    </location>
</feature>
<protein>
    <recommendedName>
        <fullName evidence="3">ER membrane protein complex subunit 3</fullName>
    </recommendedName>
</protein>